<dbReference type="Gene3D" id="1.10.8.270">
    <property type="entry name" value="putative rabgap domain of human tbc1 domain family member 14 like domains"/>
    <property type="match status" value="1"/>
</dbReference>
<dbReference type="SMART" id="SM00164">
    <property type="entry name" value="TBC"/>
    <property type="match status" value="1"/>
</dbReference>
<evidence type="ECO:0000313" key="4">
    <source>
        <dbReference type="EMBL" id="KIO06452.1"/>
    </source>
</evidence>
<dbReference type="GO" id="GO:0005096">
    <property type="term" value="F:GTPase activator activity"/>
    <property type="evidence" value="ECO:0007669"/>
    <property type="project" value="UniProtKB-KW"/>
</dbReference>
<dbReference type="InterPro" id="IPR035969">
    <property type="entry name" value="Rab-GAP_TBC_sf"/>
</dbReference>
<dbReference type="AlphaFoldDB" id="A0A0C3KA16"/>
<name>A0A0C3KA16_PISTI</name>
<dbReference type="PANTHER" id="PTHR22957:SF337">
    <property type="entry name" value="TBC1 DOMAIN FAMILY MEMBER 5"/>
    <property type="match status" value="1"/>
</dbReference>
<dbReference type="STRING" id="870435.A0A0C3KA16"/>
<dbReference type="FunFam" id="1.10.8.270:FF:000031">
    <property type="entry name" value="TBC1 domain family member 5"/>
    <property type="match status" value="1"/>
</dbReference>
<dbReference type="FunFam" id="1.10.472.80:FF:000038">
    <property type="entry name" value="TBC1 domain family member 5"/>
    <property type="match status" value="1"/>
</dbReference>
<gene>
    <name evidence="4" type="ORF">M404DRAFT_999110</name>
</gene>
<evidence type="ECO:0000259" key="3">
    <source>
        <dbReference type="PROSITE" id="PS50086"/>
    </source>
</evidence>
<dbReference type="Gene3D" id="1.10.472.80">
    <property type="entry name" value="Ypt/Rab-GAP domain of gyp1p, domain 3"/>
    <property type="match status" value="1"/>
</dbReference>
<feature type="domain" description="Rab-GAP TBC" evidence="3">
    <location>
        <begin position="134"/>
        <end position="341"/>
    </location>
</feature>
<dbReference type="InterPro" id="IPR000195">
    <property type="entry name" value="Rab-GAP-TBC_dom"/>
</dbReference>
<dbReference type="InParanoid" id="A0A0C3KA16"/>
<proteinExistence type="predicted"/>
<feature type="region of interest" description="Disordered" evidence="2">
    <location>
        <begin position="619"/>
        <end position="751"/>
    </location>
</feature>
<dbReference type="EMBL" id="KN831963">
    <property type="protein sequence ID" value="KIO06452.1"/>
    <property type="molecule type" value="Genomic_DNA"/>
</dbReference>
<feature type="compositionally biased region" description="Polar residues" evidence="2">
    <location>
        <begin position="691"/>
        <end position="706"/>
    </location>
</feature>
<reference evidence="4 5" key="1">
    <citation type="submission" date="2014-04" db="EMBL/GenBank/DDBJ databases">
        <authorList>
            <consortium name="DOE Joint Genome Institute"/>
            <person name="Kuo A."/>
            <person name="Kohler A."/>
            <person name="Costa M.D."/>
            <person name="Nagy L.G."/>
            <person name="Floudas D."/>
            <person name="Copeland A."/>
            <person name="Barry K.W."/>
            <person name="Cichocki N."/>
            <person name="Veneault-Fourrey C."/>
            <person name="LaButti K."/>
            <person name="Lindquist E.A."/>
            <person name="Lipzen A."/>
            <person name="Lundell T."/>
            <person name="Morin E."/>
            <person name="Murat C."/>
            <person name="Sun H."/>
            <person name="Tunlid A."/>
            <person name="Henrissat B."/>
            <person name="Grigoriev I.V."/>
            <person name="Hibbett D.S."/>
            <person name="Martin F."/>
            <person name="Nordberg H.P."/>
            <person name="Cantor M.N."/>
            <person name="Hua S.X."/>
        </authorList>
    </citation>
    <scope>NUCLEOTIDE SEQUENCE [LARGE SCALE GENOMIC DNA]</scope>
    <source>
        <strain evidence="4 5">Marx 270</strain>
    </source>
</reference>
<dbReference type="HOGENOM" id="CLU_017119_0_0_1"/>
<protein>
    <recommendedName>
        <fullName evidence="3">Rab-GAP TBC domain-containing protein</fullName>
    </recommendedName>
</protein>
<evidence type="ECO:0000256" key="2">
    <source>
        <dbReference type="SAM" id="MobiDB-lite"/>
    </source>
</evidence>
<sequence length="751" mass="84591">MTERSARPPVQLIQNVYQRLFHDGVTLSKLRDTLSQGRLQSNHGSTVGVPGRSLAWKMFLLRGLEPLERPSDEVPSVPIELLRESRKQFSELLLEKMRAPDGSYDESFVVSGLTIPRRSSSQAPLNLETNNPLSLHEENPWKEWFAAMDLRKIIQQDVERTFPDMGYFRSNEVQYQLTNVLFLYSVMHPDISYRQGMHELLAPLYYAIDFDSVPEAHEIFETDSHFAEFCSRAWVAADSWTLFSAVMQKVSQWYEWREPAPPPPTARGPINLKPYVPPIVEACNRIQGSLLKSVDPTLYEAMQNAGIEPQIYGLRWLRLLFTREFPMDEAMMLWDGLFASSSLTPDLVMWLCVAMLIRIRTKLIPSDYSTQLMYLLRYPPCPPTEPGAPHHIVLLIRHATALEISPNPATGATLMMENRNLLNIPLDVPDPLVARRRPRQPERTHQATSSESSTPGISGSQVFSPQLSFPELLARGLLDRGESLGINRTVMNAVSELKRNLPDLTSNLVRSPSFATSTFSAYPLLDEKSPEERYIRNHRSDLESARELADLRRQNKRLGEAVGWALDILGQESASDTYQLQRKQALESLSYMRDVLTGQVEEVDERRLWGEAEFKRRWEVREKSASPSSESSLTGRDARSGTTSAKLTAARENRRFSQGNTSSISGGGHPRSITATTIPPTRTPPLPAIHSRSQSSGNVIQGSTRVDVQRAPFRMSGNNPFQRVSGGSKVVQDPPSVRSEAVEYDPLGVSK</sequence>
<accession>A0A0C3KA16</accession>
<reference evidence="5" key="2">
    <citation type="submission" date="2015-01" db="EMBL/GenBank/DDBJ databases">
        <title>Evolutionary Origins and Diversification of the Mycorrhizal Mutualists.</title>
        <authorList>
            <consortium name="DOE Joint Genome Institute"/>
            <consortium name="Mycorrhizal Genomics Consortium"/>
            <person name="Kohler A."/>
            <person name="Kuo A."/>
            <person name="Nagy L.G."/>
            <person name="Floudas D."/>
            <person name="Copeland A."/>
            <person name="Barry K.W."/>
            <person name="Cichocki N."/>
            <person name="Veneault-Fourrey C."/>
            <person name="LaButti K."/>
            <person name="Lindquist E.A."/>
            <person name="Lipzen A."/>
            <person name="Lundell T."/>
            <person name="Morin E."/>
            <person name="Murat C."/>
            <person name="Riley R."/>
            <person name="Ohm R."/>
            <person name="Sun H."/>
            <person name="Tunlid A."/>
            <person name="Henrissat B."/>
            <person name="Grigoriev I.V."/>
            <person name="Hibbett D.S."/>
            <person name="Martin F."/>
        </authorList>
    </citation>
    <scope>NUCLEOTIDE SEQUENCE [LARGE SCALE GENOMIC DNA]</scope>
    <source>
        <strain evidence="5">Marx 270</strain>
    </source>
</reference>
<feature type="region of interest" description="Disordered" evidence="2">
    <location>
        <begin position="437"/>
        <end position="461"/>
    </location>
</feature>
<evidence type="ECO:0000256" key="1">
    <source>
        <dbReference type="ARBA" id="ARBA00022468"/>
    </source>
</evidence>
<dbReference type="OrthoDB" id="27140at2759"/>
<dbReference type="Pfam" id="PF00566">
    <property type="entry name" value="RabGAP-TBC"/>
    <property type="match status" value="2"/>
</dbReference>
<dbReference type="PANTHER" id="PTHR22957">
    <property type="entry name" value="TBC1 DOMAIN FAMILY MEMBER GTPASE-ACTIVATING PROTEIN"/>
    <property type="match status" value="1"/>
</dbReference>
<dbReference type="PROSITE" id="PS50086">
    <property type="entry name" value="TBC_RABGAP"/>
    <property type="match status" value="1"/>
</dbReference>
<dbReference type="SUPFAM" id="SSF47923">
    <property type="entry name" value="Ypt/Rab-GAP domain of gyp1p"/>
    <property type="match status" value="2"/>
</dbReference>
<dbReference type="Proteomes" id="UP000054217">
    <property type="component" value="Unassembled WGS sequence"/>
</dbReference>
<feature type="compositionally biased region" description="Low complexity" evidence="2">
    <location>
        <begin position="448"/>
        <end position="460"/>
    </location>
</feature>
<keyword evidence="5" id="KW-1185">Reference proteome</keyword>
<organism evidence="4 5">
    <name type="scientific">Pisolithus tinctorius Marx 270</name>
    <dbReference type="NCBI Taxonomy" id="870435"/>
    <lineage>
        <taxon>Eukaryota</taxon>
        <taxon>Fungi</taxon>
        <taxon>Dikarya</taxon>
        <taxon>Basidiomycota</taxon>
        <taxon>Agaricomycotina</taxon>
        <taxon>Agaricomycetes</taxon>
        <taxon>Agaricomycetidae</taxon>
        <taxon>Boletales</taxon>
        <taxon>Sclerodermatineae</taxon>
        <taxon>Pisolithaceae</taxon>
        <taxon>Pisolithus</taxon>
    </lineage>
</organism>
<keyword evidence="1" id="KW-0343">GTPase activation</keyword>
<evidence type="ECO:0000313" key="5">
    <source>
        <dbReference type="Proteomes" id="UP000054217"/>
    </source>
</evidence>
<feature type="compositionally biased region" description="Low complexity" evidence="2">
    <location>
        <begin position="670"/>
        <end position="680"/>
    </location>
</feature>